<name>A0AA86TAW3_9FABA</name>
<organism evidence="1 2">
    <name type="scientific">Sphenostylis stenocarpa</name>
    <dbReference type="NCBI Taxonomy" id="92480"/>
    <lineage>
        <taxon>Eukaryota</taxon>
        <taxon>Viridiplantae</taxon>
        <taxon>Streptophyta</taxon>
        <taxon>Embryophyta</taxon>
        <taxon>Tracheophyta</taxon>
        <taxon>Spermatophyta</taxon>
        <taxon>Magnoliopsida</taxon>
        <taxon>eudicotyledons</taxon>
        <taxon>Gunneridae</taxon>
        <taxon>Pentapetalae</taxon>
        <taxon>rosids</taxon>
        <taxon>fabids</taxon>
        <taxon>Fabales</taxon>
        <taxon>Fabaceae</taxon>
        <taxon>Papilionoideae</taxon>
        <taxon>50 kb inversion clade</taxon>
        <taxon>NPAAA clade</taxon>
        <taxon>indigoferoid/millettioid clade</taxon>
        <taxon>Phaseoleae</taxon>
        <taxon>Sphenostylis</taxon>
    </lineage>
</organism>
<reference evidence="1" key="1">
    <citation type="submission" date="2023-10" db="EMBL/GenBank/DDBJ databases">
        <authorList>
            <person name="Domelevo Entfellner J.-B."/>
        </authorList>
    </citation>
    <scope>NUCLEOTIDE SEQUENCE</scope>
</reference>
<accession>A0AA86TAW3</accession>
<sequence length="110" mass="12462">MYFGRFRYASFSFHCWGCHSPCTKGMYTLALKVNKENLALVEKSEKAKKIVEEVKTFVVEKVWGSDGFCLMRTAGEAPNKQVPRHGIVGDSFDSLEFINTTIVHSLTQTH</sequence>
<evidence type="ECO:0000313" key="2">
    <source>
        <dbReference type="Proteomes" id="UP001189624"/>
    </source>
</evidence>
<keyword evidence="2" id="KW-1185">Reference proteome</keyword>
<dbReference type="Gramene" id="rna-AYBTSS11_LOCUS24913">
    <property type="protein sequence ID" value="CAJ1972856.1"/>
    <property type="gene ID" value="gene-AYBTSS11_LOCUS24913"/>
</dbReference>
<proteinExistence type="predicted"/>
<gene>
    <name evidence="1" type="ORF">AYBTSS11_LOCUS24913</name>
</gene>
<dbReference type="Proteomes" id="UP001189624">
    <property type="component" value="Chromosome 8"/>
</dbReference>
<evidence type="ECO:0000313" key="1">
    <source>
        <dbReference type="EMBL" id="CAJ1972856.1"/>
    </source>
</evidence>
<protein>
    <submittedName>
        <fullName evidence="1">Uncharacterized protein</fullName>
    </submittedName>
</protein>
<dbReference type="EMBL" id="OY731405">
    <property type="protein sequence ID" value="CAJ1972856.1"/>
    <property type="molecule type" value="Genomic_DNA"/>
</dbReference>
<dbReference type="AlphaFoldDB" id="A0AA86TAW3"/>